<dbReference type="GO" id="GO:0005737">
    <property type="term" value="C:cytoplasm"/>
    <property type="evidence" value="ECO:0007669"/>
    <property type="project" value="InterPro"/>
</dbReference>
<dbReference type="Gene3D" id="1.10.287.560">
    <property type="entry name" value="Histidine kinase CheA-like, homodimeric domain"/>
    <property type="match status" value="1"/>
</dbReference>
<evidence type="ECO:0000256" key="8">
    <source>
        <dbReference type="ARBA" id="ARBA00022777"/>
    </source>
</evidence>
<feature type="modified residue" description="Phosphohistidine" evidence="12">
    <location>
        <position position="59"/>
    </location>
</feature>
<dbReference type="Pfam" id="PF01627">
    <property type="entry name" value="Hpt"/>
    <property type="match status" value="1"/>
</dbReference>
<proteinExistence type="predicted"/>
<dbReference type="CDD" id="cd00088">
    <property type="entry name" value="HPT"/>
    <property type="match status" value="1"/>
</dbReference>
<dbReference type="Gene3D" id="1.20.120.160">
    <property type="entry name" value="HPT domain"/>
    <property type="match status" value="1"/>
</dbReference>
<name>A0A016XEJ0_9BURK</name>
<evidence type="ECO:0000256" key="4">
    <source>
        <dbReference type="ARBA" id="ARBA00022500"/>
    </source>
</evidence>
<keyword evidence="9" id="KW-0067">ATP-binding</keyword>
<evidence type="ECO:0000256" key="5">
    <source>
        <dbReference type="ARBA" id="ARBA00022553"/>
    </source>
</evidence>
<dbReference type="Pfam" id="PF01584">
    <property type="entry name" value="CheW"/>
    <property type="match status" value="1"/>
</dbReference>
<sequence length="712" mass="76219">MAEGYQESGAGDGLDLTQFYQIFFEEAGENLDQMEQMLLNLNLETADDEALNGIFRCAHSVKGGAATFGFSDVAELTHQMESLLDKLRRHELQPNPLMVDVLLESADASRLLLARHQTGDTSDPPSTAGLVQRISELASGGIPVMAEPVVEMAPVVAAPTPVSPPPPAPAVSAPKTSQSRLLEIRLGPLERSEQADGVKDLFRDIAGLGRIAEVASDKPDIRVLKVRTTSADSELLDLFAFHVAREQVQIEQLPVEDGSIAWLDLEDPPVDAPVAPAPGYGFFENAPGYNTAPAAPPKAPVAAPAAPRPAVGGANASAAAHAAQPEAATIRVAISKVDQLINLVGELVITQAMLAQNSQALDPAVNQQLLAGLADLDRNTRDLQESVMSIRMIPMSIVFSRFPRMLRDLASKLGKKVDFVTQGEATELDKGLVEKITDPLTHLVRNSCDHGIEMPEDRVKAGKPETGTITLSAAHQGGSIVIEVRDDGRGLSREKILQKARERGIEVSDSMSDPDVWQLIFAPGFSTAEVVTDVSGRGVGMDVVKKNIAALNGTVEIDSVVGQGMKVSVRLPLTLAIMDGMSVGVGDEVYILPLSSVVESFQVKDEAVNTIAQGSRLVKVREEYMPVIELEKVFRVPRHGSDKASDIMVVVEAEGSRVALLVDELLGQQQVVVKNLETNYRKVPNVSGATILGDGQVALILDTSALVRRSRH</sequence>
<keyword evidence="4" id="KW-0145">Chemotaxis</keyword>
<dbReference type="CDD" id="cd16916">
    <property type="entry name" value="HATPase_CheA-like"/>
    <property type="match status" value="1"/>
</dbReference>
<accession>A0A016XEJ0</accession>
<dbReference type="InterPro" id="IPR051315">
    <property type="entry name" value="Bact_Chemotaxis_CheA"/>
</dbReference>
<organism evidence="16 17">
    <name type="scientific">Hylemonella gracilis str. Niagara R</name>
    <dbReference type="NCBI Taxonomy" id="1458275"/>
    <lineage>
        <taxon>Bacteria</taxon>
        <taxon>Pseudomonadati</taxon>
        <taxon>Pseudomonadota</taxon>
        <taxon>Betaproteobacteria</taxon>
        <taxon>Burkholderiales</taxon>
        <taxon>Comamonadaceae</taxon>
        <taxon>Hylemonella</taxon>
    </lineage>
</organism>
<dbReference type="InterPro" id="IPR004358">
    <property type="entry name" value="Sig_transdc_His_kin-like_C"/>
</dbReference>
<evidence type="ECO:0000256" key="10">
    <source>
        <dbReference type="ARBA" id="ARBA00023012"/>
    </source>
</evidence>
<dbReference type="SUPFAM" id="SSF50341">
    <property type="entry name" value="CheW-like"/>
    <property type="match status" value="1"/>
</dbReference>
<evidence type="ECO:0000256" key="12">
    <source>
        <dbReference type="PROSITE-ProRule" id="PRU00110"/>
    </source>
</evidence>
<dbReference type="GO" id="GO:0006935">
    <property type="term" value="P:chemotaxis"/>
    <property type="evidence" value="ECO:0007669"/>
    <property type="project" value="UniProtKB-KW"/>
</dbReference>
<evidence type="ECO:0000313" key="17">
    <source>
        <dbReference type="Proteomes" id="UP000023268"/>
    </source>
</evidence>
<dbReference type="InterPro" id="IPR004105">
    <property type="entry name" value="CheA-like_dim"/>
</dbReference>
<dbReference type="SMART" id="SM00387">
    <property type="entry name" value="HATPase_c"/>
    <property type="match status" value="1"/>
</dbReference>
<dbReference type="STRING" id="1458275.AZ34_00030"/>
<dbReference type="eggNOG" id="COG2198">
    <property type="taxonomic scope" value="Bacteria"/>
</dbReference>
<evidence type="ECO:0000256" key="6">
    <source>
        <dbReference type="ARBA" id="ARBA00022679"/>
    </source>
</evidence>
<evidence type="ECO:0000259" key="15">
    <source>
        <dbReference type="PROSITE" id="PS50894"/>
    </source>
</evidence>
<evidence type="ECO:0000256" key="3">
    <source>
        <dbReference type="ARBA" id="ARBA00021495"/>
    </source>
</evidence>
<dbReference type="Proteomes" id="UP000023268">
    <property type="component" value="Unassembled WGS sequence"/>
</dbReference>
<dbReference type="PANTHER" id="PTHR43395:SF10">
    <property type="entry name" value="CHEMOTAXIS PROTEIN CHEA"/>
    <property type="match status" value="1"/>
</dbReference>
<keyword evidence="8" id="KW-0418">Kinase</keyword>
<dbReference type="InterPro" id="IPR037006">
    <property type="entry name" value="CheA-like_homodim_sf"/>
</dbReference>
<dbReference type="Pfam" id="PF02518">
    <property type="entry name" value="HATPase_c"/>
    <property type="match status" value="1"/>
</dbReference>
<keyword evidence="10" id="KW-0902">Two-component regulatory system</keyword>
<dbReference type="PROSITE" id="PS50851">
    <property type="entry name" value="CHEW"/>
    <property type="match status" value="1"/>
</dbReference>
<dbReference type="InterPro" id="IPR036641">
    <property type="entry name" value="HPT_dom_sf"/>
</dbReference>
<dbReference type="PRINTS" id="PR00344">
    <property type="entry name" value="BCTRLSENSOR"/>
</dbReference>
<dbReference type="RefSeq" id="WP_035603381.1">
    <property type="nucleotide sequence ID" value="NZ_JEMG01000001.1"/>
</dbReference>
<dbReference type="InterPro" id="IPR002545">
    <property type="entry name" value="CheW-lke_dom"/>
</dbReference>
<dbReference type="PROSITE" id="PS50894">
    <property type="entry name" value="HPT"/>
    <property type="match status" value="1"/>
</dbReference>
<dbReference type="Gene3D" id="3.30.565.10">
    <property type="entry name" value="Histidine kinase-like ATPase, C-terminal domain"/>
    <property type="match status" value="1"/>
</dbReference>
<evidence type="ECO:0000313" key="16">
    <source>
        <dbReference type="EMBL" id="EYC49613.1"/>
    </source>
</evidence>
<dbReference type="eggNOG" id="COG0643">
    <property type="taxonomic scope" value="Bacteria"/>
</dbReference>
<dbReference type="GO" id="GO:0005524">
    <property type="term" value="F:ATP binding"/>
    <property type="evidence" value="ECO:0007669"/>
    <property type="project" value="UniProtKB-KW"/>
</dbReference>
<evidence type="ECO:0000256" key="7">
    <source>
        <dbReference type="ARBA" id="ARBA00022741"/>
    </source>
</evidence>
<dbReference type="SUPFAM" id="SSF47384">
    <property type="entry name" value="Homodimeric domain of signal transducing histidine kinase"/>
    <property type="match status" value="1"/>
</dbReference>
<dbReference type="FunFam" id="3.30.565.10:FF:000016">
    <property type="entry name" value="Chemotaxis protein CheA, putative"/>
    <property type="match status" value="1"/>
</dbReference>
<evidence type="ECO:0000256" key="1">
    <source>
        <dbReference type="ARBA" id="ARBA00000085"/>
    </source>
</evidence>
<dbReference type="AlphaFoldDB" id="A0A016XEJ0"/>
<dbReference type="EC" id="2.7.13.3" evidence="2"/>
<feature type="domain" description="HPt" evidence="15">
    <location>
        <begin position="12"/>
        <end position="116"/>
    </location>
</feature>
<evidence type="ECO:0000256" key="9">
    <source>
        <dbReference type="ARBA" id="ARBA00022840"/>
    </source>
</evidence>
<feature type="domain" description="CheW-like" evidence="14">
    <location>
        <begin position="577"/>
        <end position="712"/>
    </location>
</feature>
<comment type="catalytic activity">
    <reaction evidence="1">
        <text>ATP + protein L-histidine = ADP + protein N-phospho-L-histidine.</text>
        <dbReference type="EC" id="2.7.13.3"/>
    </reaction>
</comment>
<protein>
    <recommendedName>
        <fullName evidence="3">Chemotaxis protein CheA</fullName>
        <ecNumber evidence="2">2.7.13.3</ecNumber>
    </recommendedName>
</protein>
<evidence type="ECO:0000259" key="13">
    <source>
        <dbReference type="PROSITE" id="PS50109"/>
    </source>
</evidence>
<dbReference type="PROSITE" id="PS50109">
    <property type="entry name" value="HIS_KIN"/>
    <property type="match status" value="1"/>
</dbReference>
<reference evidence="16 17" key="1">
    <citation type="submission" date="2014-02" db="EMBL/GenBank/DDBJ databases">
        <title>Draft Genome of Hylemonella gracilis isolated from the Niagara River.</title>
        <authorList>
            <person name="Pawlowski D.R."/>
            <person name="Koudelka G.B."/>
        </authorList>
    </citation>
    <scope>NUCLEOTIDE SEQUENCE [LARGE SCALE GENOMIC DNA]</scope>
    <source>
        <strain evidence="16 17">Niagara R</strain>
    </source>
</reference>
<dbReference type="SMART" id="SM00073">
    <property type="entry name" value="HPT"/>
    <property type="match status" value="1"/>
</dbReference>
<dbReference type="InterPro" id="IPR008207">
    <property type="entry name" value="Sig_transdc_His_kin_Hpt_dom"/>
</dbReference>
<dbReference type="InterPro" id="IPR003594">
    <property type="entry name" value="HATPase_dom"/>
</dbReference>
<evidence type="ECO:0000256" key="11">
    <source>
        <dbReference type="ARBA" id="ARBA00035100"/>
    </source>
</evidence>
<keyword evidence="7" id="KW-0547">Nucleotide-binding</keyword>
<dbReference type="EMBL" id="JEMG01000001">
    <property type="protein sequence ID" value="EYC49613.1"/>
    <property type="molecule type" value="Genomic_DNA"/>
</dbReference>
<evidence type="ECO:0000259" key="14">
    <source>
        <dbReference type="PROSITE" id="PS50851"/>
    </source>
</evidence>
<dbReference type="OrthoDB" id="9803176at2"/>
<comment type="caution">
    <text evidence="16">The sequence shown here is derived from an EMBL/GenBank/DDBJ whole genome shotgun (WGS) entry which is preliminary data.</text>
</comment>
<feature type="domain" description="Histidine kinase" evidence="13">
    <location>
        <begin position="367"/>
        <end position="575"/>
    </location>
</feature>
<dbReference type="InterPro" id="IPR036097">
    <property type="entry name" value="HisK_dim/P_sf"/>
</dbReference>
<dbReference type="InterPro" id="IPR036061">
    <property type="entry name" value="CheW-like_dom_sf"/>
</dbReference>
<dbReference type="PANTHER" id="PTHR43395">
    <property type="entry name" value="SENSOR HISTIDINE KINASE CHEA"/>
    <property type="match status" value="1"/>
</dbReference>
<gene>
    <name evidence="16" type="ORF">AZ34_00030</name>
</gene>
<comment type="function">
    <text evidence="11">Involved in the transmission of sensory signals from the chemoreceptors to the flagellar motors. CheA is autophosphorylated; it can transfer its phosphate group to either CheB or CheY.</text>
</comment>
<dbReference type="InterPro" id="IPR005467">
    <property type="entry name" value="His_kinase_dom"/>
</dbReference>
<dbReference type="SMART" id="SM01231">
    <property type="entry name" value="H-kinase_dim"/>
    <property type="match status" value="1"/>
</dbReference>
<dbReference type="CDD" id="cd00731">
    <property type="entry name" value="CheA_reg"/>
    <property type="match status" value="1"/>
</dbReference>
<keyword evidence="6" id="KW-0808">Transferase</keyword>
<dbReference type="SUPFAM" id="SSF55874">
    <property type="entry name" value="ATPase domain of HSP90 chaperone/DNA topoisomerase II/histidine kinase"/>
    <property type="match status" value="1"/>
</dbReference>
<dbReference type="SUPFAM" id="SSF47226">
    <property type="entry name" value="Histidine-containing phosphotransfer domain, HPT domain"/>
    <property type="match status" value="1"/>
</dbReference>
<dbReference type="Pfam" id="PF02895">
    <property type="entry name" value="H-kinase_dim"/>
    <property type="match status" value="1"/>
</dbReference>
<dbReference type="GO" id="GO:0000155">
    <property type="term" value="F:phosphorelay sensor kinase activity"/>
    <property type="evidence" value="ECO:0007669"/>
    <property type="project" value="InterPro"/>
</dbReference>
<dbReference type="SMART" id="SM00260">
    <property type="entry name" value="CheW"/>
    <property type="match status" value="1"/>
</dbReference>
<evidence type="ECO:0000256" key="2">
    <source>
        <dbReference type="ARBA" id="ARBA00012438"/>
    </source>
</evidence>
<dbReference type="FunFam" id="2.30.30.40:FF:000048">
    <property type="entry name" value="Chemotaxis protein CheA, putative"/>
    <property type="match status" value="1"/>
</dbReference>
<keyword evidence="5 12" id="KW-0597">Phosphoprotein</keyword>
<dbReference type="InterPro" id="IPR036890">
    <property type="entry name" value="HATPase_C_sf"/>
</dbReference>
<dbReference type="Gene3D" id="2.30.30.40">
    <property type="entry name" value="SH3 Domains"/>
    <property type="match status" value="1"/>
</dbReference>